<dbReference type="GO" id="GO:0005615">
    <property type="term" value="C:extracellular space"/>
    <property type="evidence" value="ECO:0007669"/>
    <property type="project" value="InterPro"/>
</dbReference>
<dbReference type="InterPro" id="IPR001842">
    <property type="entry name" value="Peptidase_M36"/>
</dbReference>
<dbReference type="Pfam" id="PF02128">
    <property type="entry name" value="Peptidase_M36"/>
    <property type="match status" value="1"/>
</dbReference>
<comment type="similarity">
    <text evidence="2 12">Belongs to the peptidase M36 family.</text>
</comment>
<evidence type="ECO:0000256" key="6">
    <source>
        <dbReference type="ARBA" id="ARBA00022801"/>
    </source>
</evidence>
<dbReference type="PANTHER" id="PTHR33478:SF1">
    <property type="entry name" value="EXTRACELLULAR METALLOPROTEINASE MEP"/>
    <property type="match status" value="1"/>
</dbReference>
<proteinExistence type="inferred from homology"/>
<dbReference type="GO" id="GO:0004222">
    <property type="term" value="F:metalloendopeptidase activity"/>
    <property type="evidence" value="ECO:0007669"/>
    <property type="project" value="InterPro"/>
</dbReference>
<evidence type="ECO:0000313" key="14">
    <source>
        <dbReference type="Proteomes" id="UP000054007"/>
    </source>
</evidence>
<keyword evidence="5 11" id="KW-0479">Metal-binding</keyword>
<evidence type="ECO:0000256" key="12">
    <source>
        <dbReference type="RuleBase" id="RU364017"/>
    </source>
</evidence>
<keyword evidence="14" id="KW-1185">Reference proteome</keyword>
<dbReference type="EMBL" id="KN880497">
    <property type="protein sequence ID" value="KIY68720.1"/>
    <property type="molecule type" value="Genomic_DNA"/>
</dbReference>
<dbReference type="PRINTS" id="PR00999">
    <property type="entry name" value="FUNGALYSIN"/>
</dbReference>
<protein>
    <recommendedName>
        <fullName evidence="12">Extracellular metalloproteinase</fullName>
        <ecNumber evidence="12">3.4.24.-</ecNumber>
    </recommendedName>
    <alternativeName>
        <fullName evidence="12">Fungalysin</fullName>
    </alternativeName>
</protein>
<name>A0A0D7BEW8_9AGAR</name>
<evidence type="ECO:0000256" key="5">
    <source>
        <dbReference type="ARBA" id="ARBA00022723"/>
    </source>
</evidence>
<keyword evidence="4 12" id="KW-0645">Protease</keyword>
<keyword evidence="6 12" id="KW-0378">Hydrolase</keyword>
<evidence type="ECO:0000256" key="7">
    <source>
        <dbReference type="ARBA" id="ARBA00022833"/>
    </source>
</evidence>
<keyword evidence="3 12" id="KW-0964">Secreted</keyword>
<evidence type="ECO:0000256" key="4">
    <source>
        <dbReference type="ARBA" id="ARBA00022670"/>
    </source>
</evidence>
<feature type="binding site" evidence="11">
    <location>
        <position position="395"/>
    </location>
    <ligand>
        <name>Zn(2+)</name>
        <dbReference type="ChEBI" id="CHEBI:29105"/>
        <note>catalytic</note>
    </ligand>
</feature>
<evidence type="ECO:0000256" key="11">
    <source>
        <dbReference type="PIRSR" id="PIRSR601842-2"/>
    </source>
</evidence>
<keyword evidence="8 12" id="KW-0482">Metalloprotease</keyword>
<evidence type="ECO:0000256" key="8">
    <source>
        <dbReference type="ARBA" id="ARBA00023049"/>
    </source>
</evidence>
<feature type="binding site" evidence="11">
    <location>
        <position position="420"/>
    </location>
    <ligand>
        <name>Zn(2+)</name>
        <dbReference type="ChEBI" id="CHEBI:29105"/>
        <note>catalytic</note>
    </ligand>
</feature>
<dbReference type="GO" id="GO:0008270">
    <property type="term" value="F:zinc ion binding"/>
    <property type="evidence" value="ECO:0007669"/>
    <property type="project" value="InterPro"/>
</dbReference>
<evidence type="ECO:0000256" key="2">
    <source>
        <dbReference type="ARBA" id="ARBA00006006"/>
    </source>
</evidence>
<feature type="chain" id="PRO_5009360490" description="Extracellular metalloproteinase" evidence="12">
    <location>
        <begin position="21"/>
        <end position="585"/>
    </location>
</feature>
<dbReference type="CDD" id="cd09596">
    <property type="entry name" value="M36"/>
    <property type="match status" value="1"/>
</dbReference>
<dbReference type="Proteomes" id="UP000054007">
    <property type="component" value="Unassembled WGS sequence"/>
</dbReference>
<dbReference type="EC" id="3.4.24.-" evidence="12"/>
<dbReference type="PANTHER" id="PTHR33478">
    <property type="entry name" value="EXTRACELLULAR METALLOPROTEINASE MEP"/>
    <property type="match status" value="1"/>
</dbReference>
<sequence>MQLAFSKLVTFVILAVSAYATPVAQSAKHATHRKRVVGRGLEIDSYHPISSYQTFGLGKAKPASLTSLAFDSDIVATLATELGIDASSIAFSSGYHKEDEGMSYGYAKQVHNGVEFANAVANIAYKDGKIVAIGSSFVNISDVADSIPSIPLEDVIPDLEEKLNGQSNDFKSLKYLVRDDSTVSLTHAIQIHNDEVGTWVEAFVDAHTGELISIVDFVSNLSYRVLPITHKDPTEGFELLVDPENTASSPNGWVTTNTTGGNNVIATYQSERATVSSPDVFNYTYDTTASPSTEENLNAARVNAFYVANTYHDILYQYGFTETAHNFQSSNFDKGGVGSDPVWLMVQDSLTTNNAAFTVLPEGQPSLCRMFLWTFTDPQRDGDLENDILVHEMTHGLTNRMTGGGTGNCLQTNEAGGMGEGWSDAVAFWSEQTDATVRDYTLAAWVRNDPAGGRSHPYSTDESVNPLRYSSIADLNEVHDIGEVWANILINVYAALVAEHGFSTEAKTDASGTEGNTVWLHLLVDALALQLCNPTLATARDAWIQADQNRYNGENYCLLWKAFASRGLGVDAANYIDSAEVPSDC</sequence>
<dbReference type="InterPro" id="IPR027268">
    <property type="entry name" value="Peptidase_M4/M1_CTD_sf"/>
</dbReference>
<evidence type="ECO:0000256" key="3">
    <source>
        <dbReference type="ARBA" id="ARBA00022525"/>
    </source>
</evidence>
<dbReference type="Gene3D" id="3.10.170.10">
    <property type="match status" value="1"/>
</dbReference>
<feature type="active site" evidence="10">
    <location>
        <position position="392"/>
    </location>
</feature>
<keyword evidence="12" id="KW-0732">Signal</keyword>
<comment type="cofactor">
    <cofactor evidence="11">
        <name>Zn(2+)</name>
        <dbReference type="ChEBI" id="CHEBI:29105"/>
    </cofactor>
    <text evidence="11">Binds 1 zinc ion per subunit.</text>
</comment>
<accession>A0A0D7BEW8</accession>
<dbReference type="OrthoDB" id="3227768at2759"/>
<feature type="binding site" evidence="11">
    <location>
        <position position="391"/>
    </location>
    <ligand>
        <name>Zn(2+)</name>
        <dbReference type="ChEBI" id="CHEBI:29105"/>
        <note>catalytic</note>
    </ligand>
</feature>
<dbReference type="InterPro" id="IPR050371">
    <property type="entry name" value="Fungal_virulence_M36"/>
</dbReference>
<evidence type="ECO:0000313" key="13">
    <source>
        <dbReference type="EMBL" id="KIY68720.1"/>
    </source>
</evidence>
<dbReference type="Gene3D" id="1.10.390.10">
    <property type="entry name" value="Neutral Protease Domain 2"/>
    <property type="match status" value="1"/>
</dbReference>
<reference evidence="13 14" key="1">
    <citation type="journal article" date="2015" name="Fungal Genet. Biol.">
        <title>Evolution of novel wood decay mechanisms in Agaricales revealed by the genome sequences of Fistulina hepatica and Cylindrobasidium torrendii.</title>
        <authorList>
            <person name="Floudas D."/>
            <person name="Held B.W."/>
            <person name="Riley R."/>
            <person name="Nagy L.G."/>
            <person name="Koehler G."/>
            <person name="Ransdell A.S."/>
            <person name="Younus H."/>
            <person name="Chow J."/>
            <person name="Chiniquy J."/>
            <person name="Lipzen A."/>
            <person name="Tritt A."/>
            <person name="Sun H."/>
            <person name="Haridas S."/>
            <person name="LaButti K."/>
            <person name="Ohm R.A."/>
            <person name="Kues U."/>
            <person name="Blanchette R.A."/>
            <person name="Grigoriev I.V."/>
            <person name="Minto R.E."/>
            <person name="Hibbett D.S."/>
        </authorList>
    </citation>
    <scope>NUCLEOTIDE SEQUENCE [LARGE SCALE GENOMIC DNA]</scope>
    <source>
        <strain evidence="13 14">FP15055 ss-10</strain>
    </source>
</reference>
<dbReference type="AlphaFoldDB" id="A0A0D7BEW8"/>
<keyword evidence="7 11" id="KW-0862">Zinc</keyword>
<dbReference type="GO" id="GO:0006508">
    <property type="term" value="P:proteolysis"/>
    <property type="evidence" value="ECO:0007669"/>
    <property type="project" value="UniProtKB-KW"/>
</dbReference>
<organism evidence="13 14">
    <name type="scientific">Cylindrobasidium torrendii FP15055 ss-10</name>
    <dbReference type="NCBI Taxonomy" id="1314674"/>
    <lineage>
        <taxon>Eukaryota</taxon>
        <taxon>Fungi</taxon>
        <taxon>Dikarya</taxon>
        <taxon>Basidiomycota</taxon>
        <taxon>Agaricomycotina</taxon>
        <taxon>Agaricomycetes</taxon>
        <taxon>Agaricomycetidae</taxon>
        <taxon>Agaricales</taxon>
        <taxon>Marasmiineae</taxon>
        <taxon>Physalacriaceae</taxon>
        <taxon>Cylindrobasidium</taxon>
    </lineage>
</organism>
<evidence type="ECO:0000256" key="1">
    <source>
        <dbReference type="ARBA" id="ARBA00004613"/>
    </source>
</evidence>
<feature type="signal peptide" evidence="12">
    <location>
        <begin position="1"/>
        <end position="20"/>
    </location>
</feature>
<gene>
    <name evidence="13" type="ORF">CYLTODRAFT_489541</name>
</gene>
<evidence type="ECO:0000256" key="10">
    <source>
        <dbReference type="PIRSR" id="PIRSR601842-1"/>
    </source>
</evidence>
<keyword evidence="9 12" id="KW-0865">Zymogen</keyword>
<evidence type="ECO:0000256" key="9">
    <source>
        <dbReference type="ARBA" id="ARBA00023145"/>
    </source>
</evidence>
<dbReference type="SUPFAM" id="SSF55486">
    <property type="entry name" value="Metalloproteases ('zincins'), catalytic domain"/>
    <property type="match status" value="1"/>
</dbReference>
<comment type="subcellular location">
    <subcellularLocation>
        <location evidence="1 12">Secreted</location>
    </subcellularLocation>
</comment>